<dbReference type="EMBL" id="JANBPT010000368">
    <property type="protein sequence ID" value="KAJ1922867.1"/>
    <property type="molecule type" value="Genomic_DNA"/>
</dbReference>
<name>A0A9W8DTW5_9FUNG</name>
<protein>
    <submittedName>
        <fullName evidence="1">Uncharacterized protein</fullName>
    </submittedName>
</protein>
<organism evidence="1 2">
    <name type="scientific">Tieghemiomyces parasiticus</name>
    <dbReference type="NCBI Taxonomy" id="78921"/>
    <lineage>
        <taxon>Eukaryota</taxon>
        <taxon>Fungi</taxon>
        <taxon>Fungi incertae sedis</taxon>
        <taxon>Zoopagomycota</taxon>
        <taxon>Kickxellomycotina</taxon>
        <taxon>Dimargaritomycetes</taxon>
        <taxon>Dimargaritales</taxon>
        <taxon>Dimargaritaceae</taxon>
        <taxon>Tieghemiomyces</taxon>
    </lineage>
</organism>
<comment type="caution">
    <text evidence="1">The sequence shown here is derived from an EMBL/GenBank/DDBJ whole genome shotgun (WGS) entry which is preliminary data.</text>
</comment>
<gene>
    <name evidence="1" type="ORF">IWQ60_006228</name>
</gene>
<keyword evidence="2" id="KW-1185">Reference proteome</keyword>
<dbReference type="AlphaFoldDB" id="A0A9W8DTW5"/>
<reference evidence="1" key="1">
    <citation type="submission" date="2022-07" db="EMBL/GenBank/DDBJ databases">
        <title>Phylogenomic reconstructions and comparative analyses of Kickxellomycotina fungi.</title>
        <authorList>
            <person name="Reynolds N.K."/>
            <person name="Stajich J.E."/>
            <person name="Barry K."/>
            <person name="Grigoriev I.V."/>
            <person name="Crous P."/>
            <person name="Smith M.E."/>
        </authorList>
    </citation>
    <scope>NUCLEOTIDE SEQUENCE</scope>
    <source>
        <strain evidence="1">RSA 861</strain>
    </source>
</reference>
<evidence type="ECO:0000313" key="2">
    <source>
        <dbReference type="Proteomes" id="UP001150569"/>
    </source>
</evidence>
<proteinExistence type="predicted"/>
<sequence length="344" mass="38118">MGTLGQAAPSKVGFDLQYPTVLPKELQLMILQDHLDPQDAIGALHVNRYTRYKILPIAVNAWLREPVGSFGVWFHTNLTPLRPTPGQLVKYVQKNWAAYLVSLAKVREELPPEAVAHDPVPDTRSVANLSDQELKEAIPLLLVMRRGLTGKLGAYLSALHEAVTSVDGRAAIEEALLEEMPVLKHFQGGHWQLTSNMFMVYLKEQLGPLLIRLLIQMDRGADLVPLLMTLPGDRDSLLYAAMVWETQVHPNTVTPILVDLAERLSAEYMCGVYFCASQGLGDGARESFALQWPATLREPVRIPYCHHFTAGFQPLGEVSASDFVHLPAFPTVTMGLEPTGDRPT</sequence>
<dbReference type="Proteomes" id="UP001150569">
    <property type="component" value="Unassembled WGS sequence"/>
</dbReference>
<accession>A0A9W8DTW5</accession>
<evidence type="ECO:0000313" key="1">
    <source>
        <dbReference type="EMBL" id="KAJ1922867.1"/>
    </source>
</evidence>